<dbReference type="Pfam" id="PF14040">
    <property type="entry name" value="DNase_NucA_NucB"/>
    <property type="match status" value="1"/>
</dbReference>
<organism evidence="9 10">
    <name type="scientific">Nonomuraea solani</name>
    <dbReference type="NCBI Taxonomy" id="1144553"/>
    <lineage>
        <taxon>Bacteria</taxon>
        <taxon>Bacillati</taxon>
        <taxon>Actinomycetota</taxon>
        <taxon>Actinomycetes</taxon>
        <taxon>Streptosporangiales</taxon>
        <taxon>Streptosporangiaceae</taxon>
        <taxon>Nonomuraea</taxon>
    </lineage>
</organism>
<dbReference type="Proteomes" id="UP000236732">
    <property type="component" value="Unassembled WGS sequence"/>
</dbReference>
<feature type="chain" id="PRO_5009297721" evidence="5">
    <location>
        <begin position="38"/>
        <end position="1341"/>
    </location>
</feature>
<feature type="compositionally biased region" description="Low complexity" evidence="4">
    <location>
        <begin position="585"/>
        <end position="595"/>
    </location>
</feature>
<keyword evidence="10" id="KW-1185">Reference proteome</keyword>
<dbReference type="NCBIfam" id="NF033679">
    <property type="entry name" value="DNRLRE_dom"/>
    <property type="match status" value="2"/>
</dbReference>
<feature type="signal peptide" evidence="5">
    <location>
        <begin position="1"/>
        <end position="37"/>
    </location>
</feature>
<feature type="domain" description="Carbohydrate-binding module family 96" evidence="8">
    <location>
        <begin position="309"/>
        <end position="473"/>
    </location>
</feature>
<dbReference type="InterPro" id="IPR014755">
    <property type="entry name" value="Cu-Rt/internalin_Ig-like"/>
</dbReference>
<comment type="subcellular location">
    <subcellularLocation>
        <location evidence="1">Secreted</location>
    </subcellularLocation>
</comment>
<protein>
    <submittedName>
        <fullName evidence="9">Deoxyribonuclease NucA/NucB</fullName>
    </submittedName>
</protein>
<gene>
    <name evidence="9" type="ORF">SAMN05444920_1499</name>
</gene>
<feature type="region of interest" description="Disordered" evidence="4">
    <location>
        <begin position="877"/>
        <end position="924"/>
    </location>
</feature>
<dbReference type="GO" id="GO:0005576">
    <property type="term" value="C:extracellular region"/>
    <property type="evidence" value="ECO:0007669"/>
    <property type="project" value="UniProtKB-SubCell"/>
</dbReference>
<evidence type="ECO:0000256" key="5">
    <source>
        <dbReference type="SAM" id="SignalP"/>
    </source>
</evidence>
<sequence>MNTQQSAAGSSPRPRRRAAMIAVLALPLALMAAPAIATGSTSTSSTPKPPMANVGETGAALAQAKKENKRVEIESLHSETATYFANPDGKTLTTEFSLDPVRFKQHGAWQPVDTTLVADNGTIKPRATKAGLTLSPGGDTDLLTVKSGRDGSELKVSAPQKLPAPKLSANRAEYANAYGSGIDLVVVATPTGFRQEVVIRRRPIDALKLPIPIQLPDGLSFEETSSGKLALNDTVAKTKRSTTEIPAPMLTDASANLSMGEEGHVGEVATAVEKTAAGQILVYKPDARFLADPDVTYPVTLVGAAVDWTQLPVGNDTFINDSAYQNGFANSGNYHLQAGKTGSGTVRWRTYIRFDDIPADSPLRGAKVTNADLRLWNIDSNDCGESVGSGITARRITQQWDVTTLTWNNQPTVTSTGADTEYGAYKPSCDRGYMNYEWYLIHFVNPIAQEWANGEPNYGFQLTSGNENDHTNWRAYRSKEWVSSDDSHGPKLIIGYEPVQSFFIASWTYSDEEEIDTYEEALAAFNDPARVRAFPSLTTEPPISWEKAYNQKVSSTDTLTTGADDLLNGPQPEEPPPPTPDPNKDTTPPAVVSVTPSPPAVDVPVNPQVTVTFSEPVTDAQFLLTDLLTEGQAAGTIAMSADNKVLTFALAQPLSGTYYMAQVSGAKDAAGNAMAAPYKWQFTTVVRTVSLPAQTDTWIDTQGASGSADPVLRIGAYNAGRTKIHDRTYLAYDTAPLVGKTIVDAKLEMWNTTNKSTGCGNSQSGIKVQRVTAAWNTATLKWSSQPSSTEIGETLAKDPGGCTDNSNPPSNVGWTWSTTDIVKSWASGQSNHGLVLRGADESASGPVYDRGFTATENREEPNSHFPVLQVTYTDSAVANPTPAMTPTPEPNDTLPSITPLEPTDDASANSTPIQKSAAAAAPTPPPAINEWARMTPEKCEQNRALARRTVGWTMNRYSWCTIGKFNLKEIRGAGSTAVIKTYFASEMMLIGYTFNGTGSIRSIPSATTRDVFLDLHVKITTAPLPVVSPYTLKMGVMPADTECDHVRQWDGNTHHNNLAKPLGQWTTGDSYRFLLRCPEANADAKRTIIWDQEDEYLVTVDNTEKATLGRFKAYGEYPDLPLVLPNGSKFTTNVGNNEATTFIQCDSASYIYAGTGGCVFGDVVSSVQHKLGQYYDAAYKHFWTACYAPNATYPILLKLAKFPAVKEKSIPGCLDSSKVMKSNYLHRIDGPEGDNNRDSITRPQCRWLWGSSVGGSSGNDCDEFPFASTWERWNNPYPGANLTRAGYSLCPIPAAENQKAGTLMTNFYARERLLVGDPFFVQFATELDGPEVCKSPILGHN</sequence>
<evidence type="ECO:0000256" key="4">
    <source>
        <dbReference type="SAM" id="MobiDB-lite"/>
    </source>
</evidence>
<evidence type="ECO:0000313" key="10">
    <source>
        <dbReference type="Proteomes" id="UP000236732"/>
    </source>
</evidence>
<feature type="compositionally biased region" description="Pro residues" evidence="4">
    <location>
        <begin position="572"/>
        <end position="581"/>
    </location>
</feature>
<keyword evidence="2" id="KW-0964">Secreted</keyword>
<reference evidence="9 10" key="1">
    <citation type="submission" date="2016-10" db="EMBL/GenBank/DDBJ databases">
        <authorList>
            <person name="de Groot N.N."/>
        </authorList>
    </citation>
    <scope>NUCLEOTIDE SEQUENCE [LARGE SCALE GENOMIC DNA]</scope>
    <source>
        <strain evidence="9 10">CGMCC 4.7037</strain>
    </source>
</reference>
<dbReference type="Pfam" id="PF24517">
    <property type="entry name" value="CBM96"/>
    <property type="match status" value="1"/>
</dbReference>
<proteinExistence type="predicted"/>
<evidence type="ECO:0000259" key="6">
    <source>
        <dbReference type="Pfam" id="PF13205"/>
    </source>
</evidence>
<keyword evidence="3 5" id="KW-0732">Signal</keyword>
<evidence type="ECO:0000313" key="9">
    <source>
        <dbReference type="EMBL" id="SEH03939.1"/>
    </source>
</evidence>
<feature type="compositionally biased region" description="Low complexity" evidence="4">
    <location>
        <begin position="556"/>
        <end position="571"/>
    </location>
</feature>
<accession>A0A1H6F3V9</accession>
<evidence type="ECO:0000259" key="8">
    <source>
        <dbReference type="Pfam" id="PF24517"/>
    </source>
</evidence>
<dbReference type="Pfam" id="PF13205">
    <property type="entry name" value="Big_5"/>
    <property type="match status" value="1"/>
</dbReference>
<evidence type="ECO:0000256" key="3">
    <source>
        <dbReference type="ARBA" id="ARBA00022729"/>
    </source>
</evidence>
<dbReference type="Gene3D" id="2.60.40.1220">
    <property type="match status" value="1"/>
</dbReference>
<name>A0A1H6F3V9_9ACTN</name>
<feature type="region of interest" description="Disordered" evidence="4">
    <location>
        <begin position="549"/>
        <end position="599"/>
    </location>
</feature>
<feature type="domain" description="SbsA Ig-like" evidence="6">
    <location>
        <begin position="585"/>
        <end position="684"/>
    </location>
</feature>
<dbReference type="InterPro" id="IPR055372">
    <property type="entry name" value="CBM96"/>
</dbReference>
<dbReference type="EMBL" id="FNVT01000049">
    <property type="protein sequence ID" value="SEH03939.1"/>
    <property type="molecule type" value="Genomic_DNA"/>
</dbReference>
<evidence type="ECO:0000256" key="2">
    <source>
        <dbReference type="ARBA" id="ARBA00022525"/>
    </source>
</evidence>
<feature type="domain" description="Deoxyribonuclease NucA/NucB" evidence="7">
    <location>
        <begin position="1254"/>
        <end position="1321"/>
    </location>
</feature>
<evidence type="ECO:0000259" key="7">
    <source>
        <dbReference type="Pfam" id="PF14040"/>
    </source>
</evidence>
<dbReference type="InterPro" id="IPR032812">
    <property type="entry name" value="SbsA_Ig"/>
</dbReference>
<evidence type="ECO:0000256" key="1">
    <source>
        <dbReference type="ARBA" id="ARBA00004613"/>
    </source>
</evidence>
<dbReference type="InterPro" id="IPR029476">
    <property type="entry name" value="DNase_NucA_NucB"/>
</dbReference>